<feature type="domain" description="Guanylate cyclase" evidence="3">
    <location>
        <begin position="81"/>
        <end position="157"/>
    </location>
</feature>
<evidence type="ECO:0000256" key="1">
    <source>
        <dbReference type="ARBA" id="ARBA00022741"/>
    </source>
</evidence>
<evidence type="ECO:0000259" key="3">
    <source>
        <dbReference type="PROSITE" id="PS50125"/>
    </source>
</evidence>
<dbReference type="GO" id="GO:0005524">
    <property type="term" value="F:ATP binding"/>
    <property type="evidence" value="ECO:0007669"/>
    <property type="project" value="UniProtKB-KW"/>
</dbReference>
<reference evidence="4 5" key="1">
    <citation type="submission" date="2017-11" db="EMBL/GenBank/DDBJ databases">
        <title>Evolution of Phototrophy in the Chloroflexi Phylum Driven by Horizontal Gene Transfer.</title>
        <authorList>
            <person name="Ward L.M."/>
            <person name="Hemp J."/>
            <person name="Shih P.M."/>
            <person name="Mcglynn S.E."/>
            <person name="Fischer W."/>
        </authorList>
    </citation>
    <scope>NUCLEOTIDE SEQUENCE [LARGE SCALE GENOMIC DNA]</scope>
    <source>
        <strain evidence="4">JP3_7</strain>
    </source>
</reference>
<dbReference type="PANTHER" id="PTHR16305:SF28">
    <property type="entry name" value="GUANYLATE CYCLASE DOMAIN-CONTAINING PROTEIN"/>
    <property type="match status" value="1"/>
</dbReference>
<feature type="non-terminal residue" evidence="4">
    <location>
        <position position="165"/>
    </location>
</feature>
<dbReference type="PANTHER" id="PTHR16305">
    <property type="entry name" value="TESTICULAR SOLUBLE ADENYLYL CYCLASE"/>
    <property type="match status" value="1"/>
</dbReference>
<evidence type="ECO:0000313" key="5">
    <source>
        <dbReference type="Proteomes" id="UP000230790"/>
    </source>
</evidence>
<dbReference type="SUPFAM" id="SSF55073">
    <property type="entry name" value="Nucleotide cyclase"/>
    <property type="match status" value="1"/>
</dbReference>
<name>A0A2M8Q7T8_9CHLR</name>
<dbReference type="GO" id="GO:0009190">
    <property type="term" value="P:cyclic nucleotide biosynthetic process"/>
    <property type="evidence" value="ECO:0007669"/>
    <property type="project" value="InterPro"/>
</dbReference>
<organism evidence="4 5">
    <name type="scientific">Candidatus Thermofonsia Clade 3 bacterium</name>
    <dbReference type="NCBI Taxonomy" id="2364212"/>
    <lineage>
        <taxon>Bacteria</taxon>
        <taxon>Bacillati</taxon>
        <taxon>Chloroflexota</taxon>
        <taxon>Candidatus Thermofontia</taxon>
        <taxon>Candidatus Thermofonsia Clade 3</taxon>
    </lineage>
</organism>
<dbReference type="InterPro" id="IPR001054">
    <property type="entry name" value="A/G_cyclase"/>
</dbReference>
<protein>
    <submittedName>
        <fullName evidence="4">4-phytase</fullName>
    </submittedName>
</protein>
<gene>
    <name evidence="4" type="ORF">CUN48_16655</name>
</gene>
<proteinExistence type="predicted"/>
<sequence length="165" mass="17962">MPAEQLRPWLLPAVWNNLRQGEEHYLAELRPAAALFLRFSGIDFEHDPAAGAQLDAFIRYVQQLLVEHEGALIQLTTGDKGSYLYAAFGAPIAHDDDAARAVAVALALRNNAGRFAFIRQMQFGVGAGMMRVGAYGSSTRRTYGVLGDETNVAARLMMQAAPGQI</sequence>
<comment type="caution">
    <text evidence="4">The sequence shown here is derived from an EMBL/GenBank/DDBJ whole genome shotgun (WGS) entry which is preliminary data.</text>
</comment>
<dbReference type="GO" id="GO:0004016">
    <property type="term" value="F:adenylate cyclase activity"/>
    <property type="evidence" value="ECO:0007669"/>
    <property type="project" value="TreeGrafter"/>
</dbReference>
<accession>A0A2M8Q7T8</accession>
<evidence type="ECO:0000256" key="2">
    <source>
        <dbReference type="ARBA" id="ARBA00022840"/>
    </source>
</evidence>
<dbReference type="EMBL" id="PGTN01000674">
    <property type="protein sequence ID" value="PJF45877.1"/>
    <property type="molecule type" value="Genomic_DNA"/>
</dbReference>
<dbReference type="GO" id="GO:0035556">
    <property type="term" value="P:intracellular signal transduction"/>
    <property type="evidence" value="ECO:0007669"/>
    <property type="project" value="InterPro"/>
</dbReference>
<keyword evidence="2" id="KW-0067">ATP-binding</keyword>
<dbReference type="Proteomes" id="UP000230790">
    <property type="component" value="Unassembled WGS sequence"/>
</dbReference>
<dbReference type="GO" id="GO:0005737">
    <property type="term" value="C:cytoplasm"/>
    <property type="evidence" value="ECO:0007669"/>
    <property type="project" value="TreeGrafter"/>
</dbReference>
<dbReference type="AlphaFoldDB" id="A0A2M8Q7T8"/>
<evidence type="ECO:0000313" key="4">
    <source>
        <dbReference type="EMBL" id="PJF45877.1"/>
    </source>
</evidence>
<keyword evidence="1" id="KW-0547">Nucleotide-binding</keyword>
<dbReference type="PROSITE" id="PS50125">
    <property type="entry name" value="GUANYLATE_CYCLASE_2"/>
    <property type="match status" value="1"/>
</dbReference>
<dbReference type="Gene3D" id="3.30.70.1230">
    <property type="entry name" value="Nucleotide cyclase"/>
    <property type="match status" value="1"/>
</dbReference>
<dbReference type="InterPro" id="IPR029787">
    <property type="entry name" value="Nucleotide_cyclase"/>
</dbReference>
<dbReference type="Pfam" id="PF00211">
    <property type="entry name" value="Guanylate_cyc"/>
    <property type="match status" value="1"/>
</dbReference>